<keyword evidence="1" id="KW-0812">Transmembrane</keyword>
<dbReference type="SUPFAM" id="SSF53448">
    <property type="entry name" value="Nucleotide-diphospho-sugar transferases"/>
    <property type="match status" value="1"/>
</dbReference>
<sequence length="494" mass="55601">MTRFAACGKISRAGTRFSEQVTSLFYAIGSSIKHVLACALLVFCIYLVNLLFGTQADQSHLRPLEWYGRFWCIILYTMRCIPYLSVPFAITNLLGIVTMNTFPRPPTLKVALAKIPFMCFRVVTRGSYPDLVRTNVERNIKTCYKIGLDNFKFEVVTDKALNLPKSSLVRELVVPNEYRTKNNSLFKARALHYCNEPAVNILSNDDWVIHLDEETLLTESSTIGLANFATQGEGDIGQGVISYANEEIVNWLTTLADSVRVSVDLGMMRFSFRKLGCPLMGFKGSYIIVRESVEKDIGFDFGPKGSVAEDVMFALIAWGKGYKFNFVEGEMWEKSPFTIGDYIKQRKRWFVGHVYTLLSSEIPLKCKLGMIPTDLGWFLLFGNILNLPLSIVFPVPLPVFMNVIAGSMGGTILFLFVFGSIKSFSIRKHGLFKKILLIFANVLIIPLAACLDAIASLYGYYTRDSGGFHIVLKETQKTQTDRNQQNAQLRLDVV</sequence>
<feature type="transmembrane region" description="Helical" evidence="1">
    <location>
        <begin position="436"/>
        <end position="461"/>
    </location>
</feature>
<dbReference type="InterPro" id="IPR027389">
    <property type="entry name" value="B_mannosylTrfase_Bre-3/Egh"/>
</dbReference>
<evidence type="ECO:0000259" key="2">
    <source>
        <dbReference type="Pfam" id="PF13632"/>
    </source>
</evidence>
<name>A0ABY7EVL6_MYAAR</name>
<feature type="transmembrane region" description="Helical" evidence="1">
    <location>
        <begin position="375"/>
        <end position="393"/>
    </location>
</feature>
<organism evidence="3 4">
    <name type="scientific">Mya arenaria</name>
    <name type="common">Soft-shell clam</name>
    <dbReference type="NCBI Taxonomy" id="6604"/>
    <lineage>
        <taxon>Eukaryota</taxon>
        <taxon>Metazoa</taxon>
        <taxon>Spiralia</taxon>
        <taxon>Lophotrochozoa</taxon>
        <taxon>Mollusca</taxon>
        <taxon>Bivalvia</taxon>
        <taxon>Autobranchia</taxon>
        <taxon>Heteroconchia</taxon>
        <taxon>Euheterodonta</taxon>
        <taxon>Imparidentia</taxon>
        <taxon>Neoheterodontei</taxon>
        <taxon>Myida</taxon>
        <taxon>Myoidea</taxon>
        <taxon>Myidae</taxon>
        <taxon>Mya</taxon>
    </lineage>
</organism>
<dbReference type="InterPro" id="IPR029044">
    <property type="entry name" value="Nucleotide-diphossugar_trans"/>
</dbReference>
<accession>A0ABY7EVL6</accession>
<feature type="transmembrane region" description="Helical" evidence="1">
    <location>
        <begin position="68"/>
        <end position="94"/>
    </location>
</feature>
<dbReference type="InterPro" id="IPR001173">
    <property type="entry name" value="Glyco_trans_2-like"/>
</dbReference>
<dbReference type="Proteomes" id="UP001164746">
    <property type="component" value="Chromosome 9"/>
</dbReference>
<feature type="transmembrane region" description="Helical" evidence="1">
    <location>
        <begin position="399"/>
        <end position="424"/>
    </location>
</feature>
<dbReference type="EMBL" id="CP111020">
    <property type="protein sequence ID" value="WAR14002.1"/>
    <property type="molecule type" value="Genomic_DNA"/>
</dbReference>
<reference evidence="3" key="1">
    <citation type="submission" date="2022-11" db="EMBL/GenBank/DDBJ databases">
        <title>Centuries of genome instability and evolution in soft-shell clam transmissible cancer (bioRxiv).</title>
        <authorList>
            <person name="Hart S.F.M."/>
            <person name="Yonemitsu M.A."/>
            <person name="Giersch R.M."/>
            <person name="Beal B.F."/>
            <person name="Arriagada G."/>
            <person name="Davis B.W."/>
            <person name="Ostrander E.A."/>
            <person name="Goff S.P."/>
            <person name="Metzger M.J."/>
        </authorList>
    </citation>
    <scope>NUCLEOTIDE SEQUENCE</scope>
    <source>
        <strain evidence="3">MELC-2E11</strain>
        <tissue evidence="3">Siphon/mantle</tissue>
    </source>
</reference>
<proteinExistence type="predicted"/>
<keyword evidence="1" id="KW-0472">Membrane</keyword>
<dbReference type="PANTHER" id="PTHR16779:SF1">
    <property type="entry name" value="BETA-1,4-MANNOSYLTRANSFERASE EGH"/>
    <property type="match status" value="1"/>
</dbReference>
<keyword evidence="1" id="KW-1133">Transmembrane helix</keyword>
<dbReference type="Pfam" id="PF13632">
    <property type="entry name" value="Glyco_trans_2_3"/>
    <property type="match status" value="1"/>
</dbReference>
<protein>
    <submittedName>
        <fullName evidence="3">EGH-like protein</fullName>
    </submittedName>
</protein>
<feature type="domain" description="Glycosyltransferase 2-like" evidence="2">
    <location>
        <begin position="207"/>
        <end position="389"/>
    </location>
</feature>
<evidence type="ECO:0000256" key="1">
    <source>
        <dbReference type="SAM" id="Phobius"/>
    </source>
</evidence>
<evidence type="ECO:0000313" key="4">
    <source>
        <dbReference type="Proteomes" id="UP001164746"/>
    </source>
</evidence>
<dbReference type="PANTHER" id="PTHR16779">
    <property type="entry name" value="BETA-1,4-MANNOSYLTRANSFERASE EGH"/>
    <property type="match status" value="1"/>
</dbReference>
<gene>
    <name evidence="3" type="ORF">MAR_004107</name>
</gene>
<evidence type="ECO:0000313" key="3">
    <source>
        <dbReference type="EMBL" id="WAR14002.1"/>
    </source>
</evidence>
<feature type="transmembrane region" description="Helical" evidence="1">
    <location>
        <begin position="21"/>
        <end position="48"/>
    </location>
</feature>
<keyword evidence="4" id="KW-1185">Reference proteome</keyword>